<keyword evidence="3" id="KW-1185">Reference proteome</keyword>
<reference evidence="2 3" key="1">
    <citation type="submission" date="2024-11" db="EMBL/GenBank/DDBJ databases">
        <title>A near-complete genome assembly of Cinchona calisaya.</title>
        <authorList>
            <person name="Lian D.C."/>
            <person name="Zhao X.W."/>
            <person name="Wei L."/>
        </authorList>
    </citation>
    <scope>NUCLEOTIDE SEQUENCE [LARGE SCALE GENOMIC DNA]</scope>
    <source>
        <tissue evidence="2">Nenye</tissue>
    </source>
</reference>
<evidence type="ECO:0008006" key="4">
    <source>
        <dbReference type="Google" id="ProtNLM"/>
    </source>
</evidence>
<comment type="caution">
    <text evidence="2">The sequence shown here is derived from an EMBL/GenBank/DDBJ whole genome shotgun (WGS) entry which is preliminary data.</text>
</comment>
<protein>
    <recommendedName>
        <fullName evidence="4">Transmembrane protein</fullName>
    </recommendedName>
</protein>
<sequence length="95" mass="10831">MQFKKPRVPFFFKRLSRRSNGRNNCAGSVGAGDAGGVGGSGKWRFNSFSPGLRWKRRFTMHWFVDGFLFKIVSVLEAIILVLSLCFFYLFCGCHI</sequence>
<keyword evidence="1" id="KW-1133">Transmembrane helix</keyword>
<dbReference type="PANTHER" id="PTHR33726">
    <property type="entry name" value="TRANSMEMBRANE PROTEIN"/>
    <property type="match status" value="1"/>
</dbReference>
<keyword evidence="1" id="KW-0472">Membrane</keyword>
<organism evidence="2 3">
    <name type="scientific">Cinchona calisaya</name>
    <dbReference type="NCBI Taxonomy" id="153742"/>
    <lineage>
        <taxon>Eukaryota</taxon>
        <taxon>Viridiplantae</taxon>
        <taxon>Streptophyta</taxon>
        <taxon>Embryophyta</taxon>
        <taxon>Tracheophyta</taxon>
        <taxon>Spermatophyta</taxon>
        <taxon>Magnoliopsida</taxon>
        <taxon>eudicotyledons</taxon>
        <taxon>Gunneridae</taxon>
        <taxon>Pentapetalae</taxon>
        <taxon>asterids</taxon>
        <taxon>lamiids</taxon>
        <taxon>Gentianales</taxon>
        <taxon>Rubiaceae</taxon>
        <taxon>Cinchonoideae</taxon>
        <taxon>Cinchoneae</taxon>
        <taxon>Cinchona</taxon>
    </lineage>
</organism>
<evidence type="ECO:0000256" key="1">
    <source>
        <dbReference type="SAM" id="Phobius"/>
    </source>
</evidence>
<dbReference type="AlphaFoldDB" id="A0ABD2ZW10"/>
<proteinExistence type="predicted"/>
<dbReference type="PANTHER" id="PTHR33726:SF3">
    <property type="entry name" value="TRANSMEMBRANE PROTEIN"/>
    <property type="match status" value="1"/>
</dbReference>
<gene>
    <name evidence="2" type="ORF">ACH5RR_015501</name>
</gene>
<evidence type="ECO:0000313" key="3">
    <source>
        <dbReference type="Proteomes" id="UP001630127"/>
    </source>
</evidence>
<keyword evidence="1" id="KW-0812">Transmembrane</keyword>
<dbReference type="Proteomes" id="UP001630127">
    <property type="component" value="Unassembled WGS sequence"/>
</dbReference>
<accession>A0ABD2ZW10</accession>
<feature type="transmembrane region" description="Helical" evidence="1">
    <location>
        <begin position="62"/>
        <end position="90"/>
    </location>
</feature>
<evidence type="ECO:0000313" key="2">
    <source>
        <dbReference type="EMBL" id="KAL3522667.1"/>
    </source>
</evidence>
<name>A0ABD2ZW10_9GENT</name>
<dbReference type="EMBL" id="JBJUIK010000007">
    <property type="protein sequence ID" value="KAL3522667.1"/>
    <property type="molecule type" value="Genomic_DNA"/>
</dbReference>